<dbReference type="Proteomes" id="UP000295722">
    <property type="component" value="Unassembled WGS sequence"/>
</dbReference>
<evidence type="ECO:0000259" key="1">
    <source>
        <dbReference type="PROSITE" id="PS50987"/>
    </source>
</evidence>
<name>A0A4R5M739_9BURK</name>
<proteinExistence type="predicted"/>
<dbReference type="EMBL" id="SMRP01000009">
    <property type="protein sequence ID" value="TDG22013.1"/>
    <property type="molecule type" value="Genomic_DNA"/>
</dbReference>
<organism evidence="2 3">
    <name type="scientific">Paraburkholderia silviterrae</name>
    <dbReference type="NCBI Taxonomy" id="2528715"/>
    <lineage>
        <taxon>Bacteria</taxon>
        <taxon>Pseudomonadati</taxon>
        <taxon>Pseudomonadota</taxon>
        <taxon>Betaproteobacteria</taxon>
        <taxon>Burkholderiales</taxon>
        <taxon>Burkholderiaceae</taxon>
        <taxon>Paraburkholderia</taxon>
    </lineage>
</organism>
<sequence length="121" mass="13257">MVTHSSSTAAKKLLSAAPVFAALGDPARLRIVSRLCEAGPLSIVRLTEGADISRQAVTKHLHALSDAGLVCSERSGRESLWRLEPLRLEEAQRYLGQISARWDQALVRLAALVEREDRDEA</sequence>
<evidence type="ECO:0000313" key="2">
    <source>
        <dbReference type="EMBL" id="TDG22013.1"/>
    </source>
</evidence>
<dbReference type="NCBIfam" id="NF033788">
    <property type="entry name" value="HTH_metalloreg"/>
    <property type="match status" value="1"/>
</dbReference>
<dbReference type="PRINTS" id="PR00778">
    <property type="entry name" value="HTHARSR"/>
</dbReference>
<dbReference type="SMART" id="SM00418">
    <property type="entry name" value="HTH_ARSR"/>
    <property type="match status" value="1"/>
</dbReference>
<dbReference type="Pfam" id="PF12840">
    <property type="entry name" value="HTH_20"/>
    <property type="match status" value="1"/>
</dbReference>
<dbReference type="InterPro" id="IPR001845">
    <property type="entry name" value="HTH_ArsR_DNA-bd_dom"/>
</dbReference>
<dbReference type="PANTHER" id="PTHR38600:SF2">
    <property type="entry name" value="SLL0088 PROTEIN"/>
    <property type="match status" value="1"/>
</dbReference>
<dbReference type="InterPro" id="IPR036390">
    <property type="entry name" value="WH_DNA-bd_sf"/>
</dbReference>
<keyword evidence="3" id="KW-1185">Reference proteome</keyword>
<accession>A0A4R5M739</accession>
<dbReference type="Gene3D" id="1.10.10.10">
    <property type="entry name" value="Winged helix-like DNA-binding domain superfamily/Winged helix DNA-binding domain"/>
    <property type="match status" value="1"/>
</dbReference>
<dbReference type="InterPro" id="IPR036388">
    <property type="entry name" value="WH-like_DNA-bd_sf"/>
</dbReference>
<dbReference type="InterPro" id="IPR011991">
    <property type="entry name" value="ArsR-like_HTH"/>
</dbReference>
<dbReference type="GO" id="GO:0003700">
    <property type="term" value="F:DNA-binding transcription factor activity"/>
    <property type="evidence" value="ECO:0007669"/>
    <property type="project" value="InterPro"/>
</dbReference>
<dbReference type="PROSITE" id="PS50987">
    <property type="entry name" value="HTH_ARSR_2"/>
    <property type="match status" value="1"/>
</dbReference>
<dbReference type="PANTHER" id="PTHR38600">
    <property type="entry name" value="TRANSCRIPTIONAL REGULATORY PROTEIN"/>
    <property type="match status" value="1"/>
</dbReference>
<dbReference type="SUPFAM" id="SSF46785">
    <property type="entry name" value="Winged helix' DNA-binding domain"/>
    <property type="match status" value="1"/>
</dbReference>
<dbReference type="AlphaFoldDB" id="A0A4R5M739"/>
<comment type="caution">
    <text evidence="2">The sequence shown here is derived from an EMBL/GenBank/DDBJ whole genome shotgun (WGS) entry which is preliminary data.</text>
</comment>
<reference evidence="2 3" key="1">
    <citation type="submission" date="2019-03" db="EMBL/GenBank/DDBJ databases">
        <title>Paraburkholderia sp. 4M-K11, isolated from subtropical forest soil.</title>
        <authorList>
            <person name="Gao Z.-H."/>
            <person name="Qiu L.-H."/>
        </authorList>
    </citation>
    <scope>NUCLEOTIDE SEQUENCE [LARGE SCALE GENOMIC DNA]</scope>
    <source>
        <strain evidence="2 3">4M-K11</strain>
    </source>
</reference>
<evidence type="ECO:0000313" key="3">
    <source>
        <dbReference type="Proteomes" id="UP000295722"/>
    </source>
</evidence>
<gene>
    <name evidence="2" type="ORF">EYW47_19170</name>
</gene>
<protein>
    <submittedName>
        <fullName evidence="2">ArsR family transcriptional regulator</fullName>
    </submittedName>
</protein>
<feature type="domain" description="HTH arsR-type" evidence="1">
    <location>
        <begin position="8"/>
        <end position="103"/>
    </location>
</feature>
<dbReference type="OrthoDB" id="9791888at2"/>
<dbReference type="CDD" id="cd00090">
    <property type="entry name" value="HTH_ARSR"/>
    <property type="match status" value="1"/>
</dbReference>